<organism evidence="3 4">
    <name type="scientific">Thermonema lapsum</name>
    <dbReference type="NCBI Taxonomy" id="28195"/>
    <lineage>
        <taxon>Bacteria</taxon>
        <taxon>Pseudomonadati</taxon>
        <taxon>Bacteroidota</taxon>
        <taxon>Cytophagia</taxon>
        <taxon>Cytophagales</taxon>
        <taxon>Thermonemataceae</taxon>
        <taxon>Thermonema</taxon>
    </lineage>
</organism>
<proteinExistence type="predicted"/>
<accession>A0A846MSK7</accession>
<dbReference type="InterPro" id="IPR036779">
    <property type="entry name" value="LysM_dom_sf"/>
</dbReference>
<dbReference type="Pfam" id="PF01476">
    <property type="entry name" value="LysM"/>
    <property type="match status" value="2"/>
</dbReference>
<dbReference type="Proteomes" id="UP000537126">
    <property type="component" value="Unassembled WGS sequence"/>
</dbReference>
<sequence length="448" mass="51319">MIQLMEQFFPQYRIESFLKEDAYFVYHLARHSSGRLAVIQSIAPDYQGKSSVIERIKQYAGTVNELQHPMLPLLYDFLITDNNAFLIWEHLDGTNIDQYMQQQSKALSERKAQRLVLSLISVLEFLIQKGEAPPRLDTEMIWITSDERIKLRGIIDESTPKGLCYHPSREQLHAPQDYVQAVGLVWYHLITGKHPRSLGEEHILKGTLPPAANFYPGVFEHVEHCLAKAIHPNPAKRYPNLQELQKAILAARIQTLTPEQYSFVELNAPLVLLVFMTILTAFILWRGSRRDILSATRVAYYPHDISAWQEFEKRKAFVKAEKESAESLFLSTQEEEEQIARDYLHKVSPGETLTEIAERYNMTPEHLLRINNLASADNIQAGVGLKVKVRAIHKINVNESPHSIAQKYGISLEELLKANGLSDIDTSNKKVLEKEFYPGRELIIPISQ</sequence>
<dbReference type="CDD" id="cd00118">
    <property type="entry name" value="LysM"/>
    <property type="match status" value="2"/>
</dbReference>
<dbReference type="GO" id="GO:0004672">
    <property type="term" value="F:protein kinase activity"/>
    <property type="evidence" value="ECO:0007669"/>
    <property type="project" value="InterPro"/>
</dbReference>
<dbReference type="PANTHER" id="PTHR33734">
    <property type="entry name" value="LYSM DOMAIN-CONTAINING GPI-ANCHORED PROTEIN 2"/>
    <property type="match status" value="1"/>
</dbReference>
<evidence type="ECO:0000256" key="1">
    <source>
        <dbReference type="SAM" id="Phobius"/>
    </source>
</evidence>
<dbReference type="RefSeq" id="WP_166919727.1">
    <property type="nucleotide sequence ID" value="NZ_JAASRN010000002.1"/>
</dbReference>
<protein>
    <submittedName>
        <fullName evidence="3">LysM repeat protein</fullName>
    </submittedName>
</protein>
<feature type="domain" description="LysM" evidence="2">
    <location>
        <begin position="391"/>
        <end position="444"/>
    </location>
</feature>
<dbReference type="Gene3D" id="3.10.350.10">
    <property type="entry name" value="LysM domain"/>
    <property type="match status" value="2"/>
</dbReference>
<keyword evidence="1" id="KW-1133">Transmembrane helix</keyword>
<feature type="transmembrane region" description="Helical" evidence="1">
    <location>
        <begin position="266"/>
        <end position="285"/>
    </location>
</feature>
<dbReference type="AlphaFoldDB" id="A0A846MSK7"/>
<comment type="caution">
    <text evidence="3">The sequence shown here is derived from an EMBL/GenBank/DDBJ whole genome shotgun (WGS) entry which is preliminary data.</text>
</comment>
<dbReference type="EMBL" id="JAASRN010000002">
    <property type="protein sequence ID" value="NIK74237.1"/>
    <property type="molecule type" value="Genomic_DNA"/>
</dbReference>
<dbReference type="SMART" id="SM00257">
    <property type="entry name" value="LysM"/>
    <property type="match status" value="2"/>
</dbReference>
<name>A0A846MSK7_9BACT</name>
<evidence type="ECO:0000313" key="4">
    <source>
        <dbReference type="Proteomes" id="UP000537126"/>
    </source>
</evidence>
<feature type="domain" description="LysM" evidence="2">
    <location>
        <begin position="343"/>
        <end position="387"/>
    </location>
</feature>
<keyword evidence="4" id="KW-1185">Reference proteome</keyword>
<dbReference type="PANTHER" id="PTHR33734:SF22">
    <property type="entry name" value="MEMBRANE-BOUND LYTIC MUREIN TRANSGLYCOSYLASE D"/>
    <property type="match status" value="1"/>
</dbReference>
<evidence type="ECO:0000313" key="3">
    <source>
        <dbReference type="EMBL" id="NIK74237.1"/>
    </source>
</evidence>
<evidence type="ECO:0000259" key="2">
    <source>
        <dbReference type="PROSITE" id="PS51782"/>
    </source>
</evidence>
<dbReference type="Gene3D" id="1.10.510.10">
    <property type="entry name" value="Transferase(Phosphotransferase) domain 1"/>
    <property type="match status" value="2"/>
</dbReference>
<dbReference type="SMART" id="SM00220">
    <property type="entry name" value="S_TKc"/>
    <property type="match status" value="1"/>
</dbReference>
<keyword evidence="1" id="KW-0812">Transmembrane</keyword>
<dbReference type="PROSITE" id="PS51782">
    <property type="entry name" value="LYSM"/>
    <property type="match status" value="2"/>
</dbReference>
<dbReference type="SUPFAM" id="SSF54106">
    <property type="entry name" value="LysM domain"/>
    <property type="match status" value="1"/>
</dbReference>
<dbReference type="GO" id="GO:0005524">
    <property type="term" value="F:ATP binding"/>
    <property type="evidence" value="ECO:0007669"/>
    <property type="project" value="InterPro"/>
</dbReference>
<dbReference type="InterPro" id="IPR011009">
    <property type="entry name" value="Kinase-like_dom_sf"/>
</dbReference>
<dbReference type="InterPro" id="IPR000719">
    <property type="entry name" value="Prot_kinase_dom"/>
</dbReference>
<reference evidence="3 4" key="1">
    <citation type="submission" date="2020-03" db="EMBL/GenBank/DDBJ databases">
        <title>Genomic Encyclopedia of Type Strains, Phase IV (KMG-IV): sequencing the most valuable type-strain genomes for metagenomic binning, comparative biology and taxonomic classification.</title>
        <authorList>
            <person name="Goeker M."/>
        </authorList>
    </citation>
    <scope>NUCLEOTIDE SEQUENCE [LARGE SCALE GENOMIC DNA]</scope>
    <source>
        <strain evidence="3 4">DSM 5718</strain>
    </source>
</reference>
<dbReference type="InterPro" id="IPR018392">
    <property type="entry name" value="LysM"/>
</dbReference>
<dbReference type="SUPFAM" id="SSF56112">
    <property type="entry name" value="Protein kinase-like (PK-like)"/>
    <property type="match status" value="1"/>
</dbReference>
<keyword evidence="1" id="KW-0472">Membrane</keyword>
<gene>
    <name evidence="3" type="ORF">FHS56_001750</name>
</gene>